<dbReference type="EMBL" id="JAWZYT010001726">
    <property type="protein sequence ID" value="KAK4309682.1"/>
    <property type="molecule type" value="Genomic_DNA"/>
</dbReference>
<feature type="transmembrane region" description="Helical" evidence="1">
    <location>
        <begin position="132"/>
        <end position="155"/>
    </location>
</feature>
<name>A0AAE1PME7_9EUCA</name>
<protein>
    <recommendedName>
        <fullName evidence="4">PKD domain-containing protein</fullName>
    </recommendedName>
</protein>
<evidence type="ECO:0008006" key="4">
    <source>
        <dbReference type="Google" id="ProtNLM"/>
    </source>
</evidence>
<evidence type="ECO:0000256" key="1">
    <source>
        <dbReference type="SAM" id="Phobius"/>
    </source>
</evidence>
<keyword evidence="1" id="KW-0472">Membrane</keyword>
<dbReference type="AlphaFoldDB" id="A0AAE1PME7"/>
<organism evidence="2 3">
    <name type="scientific">Petrolisthes manimaculis</name>
    <dbReference type="NCBI Taxonomy" id="1843537"/>
    <lineage>
        <taxon>Eukaryota</taxon>
        <taxon>Metazoa</taxon>
        <taxon>Ecdysozoa</taxon>
        <taxon>Arthropoda</taxon>
        <taxon>Crustacea</taxon>
        <taxon>Multicrustacea</taxon>
        <taxon>Malacostraca</taxon>
        <taxon>Eumalacostraca</taxon>
        <taxon>Eucarida</taxon>
        <taxon>Decapoda</taxon>
        <taxon>Pleocyemata</taxon>
        <taxon>Anomura</taxon>
        <taxon>Galatheoidea</taxon>
        <taxon>Porcellanidae</taxon>
        <taxon>Petrolisthes</taxon>
    </lineage>
</organism>
<evidence type="ECO:0000313" key="3">
    <source>
        <dbReference type="Proteomes" id="UP001292094"/>
    </source>
</evidence>
<comment type="caution">
    <text evidence="2">The sequence shown here is derived from an EMBL/GenBank/DDBJ whole genome shotgun (WGS) entry which is preliminary data.</text>
</comment>
<sequence>MILVLPINRTSTSALVNIDLAPVQLFENHDVDMYIEIYEFEEDAPYVIDWGDGVIFHDTIFEEDEQYAYNSHRYHDPGDYKVTVAVYADDHIFYERILVWVWDKHLKAHQHVHDECVYERVRSQRYDLALRWFYISVLFLIILLLVALIIIAWLLGCSVCALKKI</sequence>
<keyword evidence="3" id="KW-1185">Reference proteome</keyword>
<gene>
    <name evidence="2" type="ORF">Pmani_018680</name>
</gene>
<dbReference type="SUPFAM" id="SSF49299">
    <property type="entry name" value="PKD domain"/>
    <property type="match status" value="1"/>
</dbReference>
<dbReference type="Proteomes" id="UP001292094">
    <property type="component" value="Unassembled WGS sequence"/>
</dbReference>
<proteinExistence type="predicted"/>
<reference evidence="2" key="1">
    <citation type="submission" date="2023-11" db="EMBL/GenBank/DDBJ databases">
        <title>Genome assemblies of two species of porcelain crab, Petrolisthes cinctipes and Petrolisthes manimaculis (Anomura: Porcellanidae).</title>
        <authorList>
            <person name="Angst P."/>
        </authorList>
    </citation>
    <scope>NUCLEOTIDE SEQUENCE</scope>
    <source>
        <strain evidence="2">PB745_02</strain>
        <tissue evidence="2">Gill</tissue>
    </source>
</reference>
<keyword evidence="1" id="KW-0812">Transmembrane</keyword>
<accession>A0AAE1PME7</accession>
<evidence type="ECO:0000313" key="2">
    <source>
        <dbReference type="EMBL" id="KAK4309682.1"/>
    </source>
</evidence>
<dbReference type="InterPro" id="IPR035986">
    <property type="entry name" value="PKD_dom_sf"/>
</dbReference>
<keyword evidence="1" id="KW-1133">Transmembrane helix</keyword>